<evidence type="ECO:0000259" key="5">
    <source>
        <dbReference type="Pfam" id="PF01747"/>
    </source>
</evidence>
<dbReference type="Pfam" id="PF01747">
    <property type="entry name" value="ATP-sulfurylase"/>
    <property type="match status" value="1"/>
</dbReference>
<proteinExistence type="predicted"/>
<name>A0A448XE97_9PLAT</name>
<feature type="domain" description="Sulphate adenylyltransferase catalytic" evidence="5">
    <location>
        <begin position="15"/>
        <end position="87"/>
    </location>
</feature>
<dbReference type="PANTHER" id="PTHR11055">
    <property type="entry name" value="BIFUNCTIONAL 3'-PHOSPHOADENOSINE 5'-PHOSPHOSULFATE SYNTHASE"/>
    <property type="match status" value="1"/>
</dbReference>
<organism evidence="6 7">
    <name type="scientific">Protopolystoma xenopodis</name>
    <dbReference type="NCBI Taxonomy" id="117903"/>
    <lineage>
        <taxon>Eukaryota</taxon>
        <taxon>Metazoa</taxon>
        <taxon>Spiralia</taxon>
        <taxon>Lophotrochozoa</taxon>
        <taxon>Platyhelminthes</taxon>
        <taxon>Monogenea</taxon>
        <taxon>Polyopisthocotylea</taxon>
        <taxon>Polystomatidea</taxon>
        <taxon>Polystomatidae</taxon>
        <taxon>Protopolystoma</taxon>
    </lineage>
</organism>
<dbReference type="PANTHER" id="PTHR11055:SF1">
    <property type="entry name" value="PAPS SYNTHETASE, ISOFORM D"/>
    <property type="match status" value="1"/>
</dbReference>
<dbReference type="Gene3D" id="3.40.50.620">
    <property type="entry name" value="HUPs"/>
    <property type="match status" value="1"/>
</dbReference>
<comment type="caution">
    <text evidence="6">The sequence shown here is derived from an EMBL/GenBank/DDBJ whole genome shotgun (WGS) entry which is preliminary data.</text>
</comment>
<dbReference type="GO" id="GO:0000103">
    <property type="term" value="P:sulfate assimilation"/>
    <property type="evidence" value="ECO:0007669"/>
    <property type="project" value="TreeGrafter"/>
</dbReference>
<keyword evidence="2" id="KW-0808">Transferase</keyword>
<evidence type="ECO:0000256" key="1">
    <source>
        <dbReference type="ARBA" id="ARBA00004678"/>
    </source>
</evidence>
<dbReference type="GO" id="GO:0004781">
    <property type="term" value="F:sulfate adenylyltransferase (ATP) activity"/>
    <property type="evidence" value="ECO:0007669"/>
    <property type="project" value="InterPro"/>
</dbReference>
<keyword evidence="4" id="KW-0067">ATP-binding</keyword>
<reference evidence="6" key="1">
    <citation type="submission" date="2018-11" db="EMBL/GenBank/DDBJ databases">
        <authorList>
            <consortium name="Pathogen Informatics"/>
        </authorList>
    </citation>
    <scope>NUCLEOTIDE SEQUENCE</scope>
</reference>
<keyword evidence="3" id="KW-0547">Nucleotide-binding</keyword>
<sequence>MNFAIVATGLPLAPDQILSMAPGLPGLSILPFAVAAYDLSASRMAFYEAARHDEFLFISGTKMRSLAKEGNSPPDGFMSPKAWQVLAMFYKELGSRPT</sequence>
<dbReference type="InterPro" id="IPR014729">
    <property type="entry name" value="Rossmann-like_a/b/a_fold"/>
</dbReference>
<dbReference type="GO" id="GO:0004020">
    <property type="term" value="F:adenylylsulfate kinase activity"/>
    <property type="evidence" value="ECO:0007669"/>
    <property type="project" value="TreeGrafter"/>
</dbReference>
<dbReference type="InterPro" id="IPR024951">
    <property type="entry name" value="Sulfurylase_cat_dom"/>
</dbReference>
<dbReference type="Proteomes" id="UP000784294">
    <property type="component" value="Unassembled WGS sequence"/>
</dbReference>
<evidence type="ECO:0000256" key="3">
    <source>
        <dbReference type="ARBA" id="ARBA00022741"/>
    </source>
</evidence>
<evidence type="ECO:0000256" key="4">
    <source>
        <dbReference type="ARBA" id="ARBA00022840"/>
    </source>
</evidence>
<accession>A0A448XE97</accession>
<evidence type="ECO:0000256" key="2">
    <source>
        <dbReference type="ARBA" id="ARBA00022679"/>
    </source>
</evidence>
<evidence type="ECO:0000313" key="7">
    <source>
        <dbReference type="Proteomes" id="UP000784294"/>
    </source>
</evidence>
<dbReference type="SUPFAM" id="SSF52374">
    <property type="entry name" value="Nucleotidylyl transferase"/>
    <property type="match status" value="1"/>
</dbReference>
<keyword evidence="7" id="KW-1185">Reference proteome</keyword>
<comment type="pathway">
    <text evidence="1">Sulfur metabolism.</text>
</comment>
<dbReference type="OrthoDB" id="506431at2759"/>
<protein>
    <recommendedName>
        <fullName evidence="5">Sulphate adenylyltransferase catalytic domain-containing protein</fullName>
    </recommendedName>
</protein>
<dbReference type="GO" id="GO:0005524">
    <property type="term" value="F:ATP binding"/>
    <property type="evidence" value="ECO:0007669"/>
    <property type="project" value="UniProtKB-KW"/>
</dbReference>
<dbReference type="EMBL" id="CAAALY010247793">
    <property type="protein sequence ID" value="VEL34502.1"/>
    <property type="molecule type" value="Genomic_DNA"/>
</dbReference>
<evidence type="ECO:0000313" key="6">
    <source>
        <dbReference type="EMBL" id="VEL34502.1"/>
    </source>
</evidence>
<dbReference type="AlphaFoldDB" id="A0A448XE97"/>
<gene>
    <name evidence="6" type="ORF">PXEA_LOCUS27942</name>
</gene>